<dbReference type="Gene3D" id="3.20.20.10">
    <property type="entry name" value="Alanine racemase"/>
    <property type="match status" value="1"/>
</dbReference>
<evidence type="ECO:0000256" key="4">
    <source>
        <dbReference type="RuleBase" id="RU004514"/>
    </source>
</evidence>
<dbReference type="PIRSF" id="PIRSF004848">
    <property type="entry name" value="YBL036c_PLPDEIII"/>
    <property type="match status" value="1"/>
</dbReference>
<proteinExistence type="inferred from homology"/>
<dbReference type="Proteomes" id="UP000070355">
    <property type="component" value="Unassembled WGS sequence"/>
</dbReference>
<comment type="similarity">
    <text evidence="2 4">Belongs to the pyridoxal phosphate-binding protein YggS/PROSC family.</text>
</comment>
<evidence type="ECO:0000313" key="6">
    <source>
        <dbReference type="EMBL" id="KXB63145.1"/>
    </source>
</evidence>
<protein>
    <recommendedName>
        <fullName evidence="2">Pyridoxal phosphate homeostasis protein</fullName>
        <shortName evidence="2">PLP homeostasis protein</shortName>
    </recommendedName>
</protein>
<dbReference type="PANTHER" id="PTHR10146">
    <property type="entry name" value="PROLINE SYNTHETASE CO-TRANSCRIBED BACTERIAL HOMOLOG PROTEIN"/>
    <property type="match status" value="1"/>
</dbReference>
<evidence type="ECO:0000313" key="7">
    <source>
        <dbReference type="Proteomes" id="UP000070355"/>
    </source>
</evidence>
<dbReference type="OrthoDB" id="9804072at2"/>
<organism evidence="6 7">
    <name type="scientific">Gemella haemolysans</name>
    <dbReference type="NCBI Taxonomy" id="1379"/>
    <lineage>
        <taxon>Bacteria</taxon>
        <taxon>Bacillati</taxon>
        <taxon>Bacillota</taxon>
        <taxon>Bacilli</taxon>
        <taxon>Bacillales</taxon>
        <taxon>Gemellaceae</taxon>
        <taxon>Gemella</taxon>
    </lineage>
</organism>
<comment type="caution">
    <text evidence="6">The sequence shown here is derived from an EMBL/GenBank/DDBJ whole genome shotgun (WGS) entry which is preliminary data.</text>
</comment>
<dbReference type="NCBIfam" id="TIGR00044">
    <property type="entry name" value="YggS family pyridoxal phosphate-dependent enzyme"/>
    <property type="match status" value="1"/>
</dbReference>
<feature type="modified residue" description="N6-(pyridoxal phosphate)lysine" evidence="2 3">
    <location>
        <position position="35"/>
    </location>
</feature>
<keyword evidence="1 2" id="KW-0663">Pyridoxal phosphate</keyword>
<accession>A0A134A625</accession>
<dbReference type="STRING" id="1379.HMPREF3186_00176"/>
<dbReference type="AlphaFoldDB" id="A0A134A625"/>
<dbReference type="PATRIC" id="fig|1379.3.peg.172"/>
<dbReference type="SUPFAM" id="SSF51419">
    <property type="entry name" value="PLP-binding barrel"/>
    <property type="match status" value="1"/>
</dbReference>
<name>A0A134A625_9BACL</name>
<reference evidence="7" key="1">
    <citation type="submission" date="2016-01" db="EMBL/GenBank/DDBJ databases">
        <authorList>
            <person name="Mitreva M."/>
            <person name="Pepin K.H."/>
            <person name="Mihindukulasuriya K.A."/>
            <person name="Fulton R."/>
            <person name="Fronick C."/>
            <person name="O'Laughlin M."/>
            <person name="Miner T."/>
            <person name="Herter B."/>
            <person name="Rosa B.A."/>
            <person name="Cordes M."/>
            <person name="Tomlinson C."/>
            <person name="Wollam A."/>
            <person name="Palsikar V.B."/>
            <person name="Mardis E.R."/>
            <person name="Wilson R.K."/>
        </authorList>
    </citation>
    <scope>NUCLEOTIDE SEQUENCE [LARGE SCALE GENOMIC DNA]</scope>
    <source>
        <strain evidence="7">DNF01167</strain>
    </source>
</reference>
<evidence type="ECO:0000256" key="2">
    <source>
        <dbReference type="HAMAP-Rule" id="MF_02087"/>
    </source>
</evidence>
<dbReference type="FunFam" id="3.20.20.10:FF:000011">
    <property type="entry name" value="Pyridoxal phosphate homeostasis protein"/>
    <property type="match status" value="1"/>
</dbReference>
<feature type="domain" description="Alanine racemase N-terminal" evidence="5">
    <location>
        <begin position="18"/>
        <end position="222"/>
    </location>
</feature>
<dbReference type="GO" id="GO:0030170">
    <property type="term" value="F:pyridoxal phosphate binding"/>
    <property type="evidence" value="ECO:0007669"/>
    <property type="project" value="UniProtKB-UniRule"/>
</dbReference>
<dbReference type="Pfam" id="PF01168">
    <property type="entry name" value="Ala_racemase_N"/>
    <property type="match status" value="1"/>
</dbReference>
<dbReference type="CDD" id="cd00635">
    <property type="entry name" value="PLPDE_III_YBL036c_like"/>
    <property type="match status" value="1"/>
</dbReference>
<dbReference type="HAMAP" id="MF_02087">
    <property type="entry name" value="PLP_homeostasis"/>
    <property type="match status" value="1"/>
</dbReference>
<comment type="function">
    <text evidence="2">Pyridoxal 5'-phosphate (PLP)-binding protein, which is involved in PLP homeostasis.</text>
</comment>
<dbReference type="PANTHER" id="PTHR10146:SF14">
    <property type="entry name" value="PYRIDOXAL PHOSPHATE HOMEOSTASIS PROTEIN"/>
    <property type="match status" value="1"/>
</dbReference>
<gene>
    <name evidence="6" type="ORF">HMPREF3186_00176</name>
</gene>
<comment type="cofactor">
    <cofactor evidence="3">
        <name>pyridoxal 5'-phosphate</name>
        <dbReference type="ChEBI" id="CHEBI:597326"/>
    </cofactor>
</comment>
<dbReference type="InterPro" id="IPR001608">
    <property type="entry name" value="Ala_racemase_N"/>
</dbReference>
<evidence type="ECO:0000259" key="5">
    <source>
        <dbReference type="Pfam" id="PF01168"/>
    </source>
</evidence>
<dbReference type="InterPro" id="IPR029066">
    <property type="entry name" value="PLP-binding_barrel"/>
</dbReference>
<evidence type="ECO:0000256" key="3">
    <source>
        <dbReference type="PIRSR" id="PIRSR004848-1"/>
    </source>
</evidence>
<dbReference type="EMBL" id="LSDC01000017">
    <property type="protein sequence ID" value="KXB63145.1"/>
    <property type="molecule type" value="Genomic_DNA"/>
</dbReference>
<dbReference type="RefSeq" id="WP_060913479.1">
    <property type="nucleotide sequence ID" value="NZ_KQ959924.1"/>
</dbReference>
<evidence type="ECO:0000256" key="1">
    <source>
        <dbReference type="ARBA" id="ARBA00022898"/>
    </source>
</evidence>
<sequence length="225" mass="25844">MNVRENFETITREIVETCKQVGRNADEVKLIAVTKYVTDTRVEEAIEAGIIDFAENRPQNYVERKGKYSDKTWHLIGSLQTRKVRDVINEVDYFHALDRDSLVKEIEKRAEKEIKCFVQVNVSGEESKHGLTSEEAIDFIKSLEQYSKIKVVGLMTMAPFVEDEEILRNCFRRLRQLRDEVKGLNLPYASCEFLSMGMSNDYKIAIEEGATHIRVGTALVGCELK</sequence>
<dbReference type="InterPro" id="IPR011078">
    <property type="entry name" value="PyrdxlP_homeostasis"/>
</dbReference>